<dbReference type="Gene3D" id="1.10.510.10">
    <property type="entry name" value="Transferase(Phosphotransferase) domain 1"/>
    <property type="match status" value="1"/>
</dbReference>
<comment type="caution">
    <text evidence="1">The sequence shown here is derived from an EMBL/GenBank/DDBJ whole genome shotgun (WGS) entry which is preliminary data.</text>
</comment>
<dbReference type="RefSeq" id="WP_280082477.1">
    <property type="nucleotide sequence ID" value="NZ_JAOCGG010000032.1"/>
</dbReference>
<reference evidence="1" key="1">
    <citation type="submission" date="2022-09" db="EMBL/GenBank/DDBJ databases">
        <title>Intensive care unit water sources are persistently colonized with multi-drug resistant bacteria and are the site of extensive horizontal gene transfer of antibiotic resistance genes.</title>
        <authorList>
            <person name="Diorio-Toth L."/>
        </authorList>
    </citation>
    <scope>NUCLEOTIDE SEQUENCE</scope>
    <source>
        <strain evidence="1">GD03782</strain>
    </source>
</reference>
<protein>
    <submittedName>
        <fullName evidence="1">Toluene tolerance protein</fullName>
    </submittedName>
</protein>
<dbReference type="SUPFAM" id="SSF56112">
    <property type="entry name" value="Protein kinase-like (PK-like)"/>
    <property type="match status" value="1"/>
</dbReference>
<dbReference type="EMBL" id="JAOCGG010000032">
    <property type="protein sequence ID" value="MDH1631677.1"/>
    <property type="molecule type" value="Genomic_DNA"/>
</dbReference>
<organism evidence="1 2">
    <name type="scientific">Pseudomonas mosselii</name>
    <dbReference type="NCBI Taxonomy" id="78327"/>
    <lineage>
        <taxon>Bacteria</taxon>
        <taxon>Pseudomonadati</taxon>
        <taxon>Pseudomonadota</taxon>
        <taxon>Gammaproteobacteria</taxon>
        <taxon>Pseudomonadales</taxon>
        <taxon>Pseudomonadaceae</taxon>
        <taxon>Pseudomonas</taxon>
    </lineage>
</organism>
<sequence length="220" mass="25375">MQAMDHPTYLALREGAQVLEADGSGDKVLRLRDGLMLKLFRRKRLLSSALLFPYAARFERNARTLAGLGIPCPEVLAIYRIASIARDAVYYRPLPGDTLRQRLGDQDQAQALRAQLGRFVARLHEAGVYFRSLHLGNVVLTPDNDLGLIDIADLQRQRRALRDSQRERNFHHMLRYPQDRQWLLGEDNGATFLQGYRQELERGQHKPRPRLLDNLRQLLD</sequence>
<accession>A0AA42UMH7</accession>
<dbReference type="Proteomes" id="UP001160882">
    <property type="component" value="Unassembled WGS sequence"/>
</dbReference>
<evidence type="ECO:0000313" key="2">
    <source>
        <dbReference type="Proteomes" id="UP001160882"/>
    </source>
</evidence>
<proteinExistence type="predicted"/>
<dbReference type="InterPro" id="IPR011009">
    <property type="entry name" value="Kinase-like_dom_sf"/>
</dbReference>
<dbReference type="AlphaFoldDB" id="A0AA42UMH7"/>
<name>A0AA42UMH7_9PSED</name>
<dbReference type="Pfam" id="PF06293">
    <property type="entry name" value="Kdo"/>
    <property type="match status" value="1"/>
</dbReference>
<evidence type="ECO:0000313" key="1">
    <source>
        <dbReference type="EMBL" id="MDH1631677.1"/>
    </source>
</evidence>
<gene>
    <name evidence="1" type="ORF">N5I14_15625</name>
</gene>